<comment type="caution">
    <text evidence="2">The sequence shown here is derived from an EMBL/GenBank/DDBJ whole genome shotgun (WGS) entry which is preliminary data.</text>
</comment>
<protein>
    <submittedName>
        <fullName evidence="2">Uncharacterized protein</fullName>
    </submittedName>
</protein>
<proteinExistence type="predicted"/>
<reference evidence="2" key="1">
    <citation type="submission" date="2020-03" db="EMBL/GenBank/DDBJ databases">
        <authorList>
            <person name="Weist P."/>
        </authorList>
    </citation>
    <scope>NUCLEOTIDE SEQUENCE</scope>
</reference>
<gene>
    <name evidence="2" type="ORF">PLEPLA_LOCUS41418</name>
</gene>
<dbReference type="Proteomes" id="UP001153269">
    <property type="component" value="Unassembled WGS sequence"/>
</dbReference>
<sequence length="125" mass="14212">MSGMFRFDGVFDSMSERYSRWSEQSREQDVGEKCGDVEKHRVAKACSSLLLSIHHTEEEDTPPGASWVILRGRKRGDAPLHPDTHTIYEDNRRACRAPLEHSLMDVHGATRGEKEGGSEREQDKD</sequence>
<organism evidence="2 3">
    <name type="scientific">Pleuronectes platessa</name>
    <name type="common">European plaice</name>
    <dbReference type="NCBI Taxonomy" id="8262"/>
    <lineage>
        <taxon>Eukaryota</taxon>
        <taxon>Metazoa</taxon>
        <taxon>Chordata</taxon>
        <taxon>Craniata</taxon>
        <taxon>Vertebrata</taxon>
        <taxon>Euteleostomi</taxon>
        <taxon>Actinopterygii</taxon>
        <taxon>Neopterygii</taxon>
        <taxon>Teleostei</taxon>
        <taxon>Neoteleostei</taxon>
        <taxon>Acanthomorphata</taxon>
        <taxon>Carangaria</taxon>
        <taxon>Pleuronectiformes</taxon>
        <taxon>Pleuronectoidei</taxon>
        <taxon>Pleuronectidae</taxon>
        <taxon>Pleuronectes</taxon>
    </lineage>
</organism>
<dbReference type="EMBL" id="CADEAL010004180">
    <property type="protein sequence ID" value="CAB1453662.1"/>
    <property type="molecule type" value="Genomic_DNA"/>
</dbReference>
<evidence type="ECO:0000313" key="3">
    <source>
        <dbReference type="Proteomes" id="UP001153269"/>
    </source>
</evidence>
<feature type="region of interest" description="Disordered" evidence="1">
    <location>
        <begin position="100"/>
        <end position="125"/>
    </location>
</feature>
<accession>A0A9N7Z8F9</accession>
<evidence type="ECO:0000256" key="1">
    <source>
        <dbReference type="SAM" id="MobiDB-lite"/>
    </source>
</evidence>
<dbReference type="AlphaFoldDB" id="A0A9N7Z8F9"/>
<evidence type="ECO:0000313" key="2">
    <source>
        <dbReference type="EMBL" id="CAB1453662.1"/>
    </source>
</evidence>
<name>A0A9N7Z8F9_PLEPL</name>
<keyword evidence="3" id="KW-1185">Reference proteome</keyword>